<dbReference type="PANTHER" id="PTHR33572:SF3">
    <property type="entry name" value="VELVET COMPLEX SUBUNIT B"/>
    <property type="match status" value="1"/>
</dbReference>
<comment type="subcellular location">
    <subcellularLocation>
        <location evidence="1">Nucleus</location>
    </subcellularLocation>
</comment>
<keyword evidence="3" id="KW-0804">Transcription</keyword>
<keyword evidence="2" id="KW-0805">Transcription regulation</keyword>
<dbReference type="InterPro" id="IPR038491">
    <property type="entry name" value="Velvet_dom_sf"/>
</dbReference>
<feature type="compositionally biased region" description="Basic and acidic residues" evidence="5">
    <location>
        <begin position="28"/>
        <end position="42"/>
    </location>
</feature>
<dbReference type="OrthoDB" id="1746739at2759"/>
<feature type="compositionally biased region" description="Low complexity" evidence="5">
    <location>
        <begin position="71"/>
        <end position="87"/>
    </location>
</feature>
<feature type="compositionally biased region" description="Polar residues" evidence="5">
    <location>
        <begin position="12"/>
        <end position="22"/>
    </location>
</feature>
<dbReference type="AlphaFoldDB" id="A0A127ZHG7"/>
<feature type="compositionally biased region" description="Polar residues" evidence="5">
    <location>
        <begin position="111"/>
        <end position="125"/>
    </location>
</feature>
<dbReference type="InterPro" id="IPR021740">
    <property type="entry name" value="Velvet"/>
</dbReference>
<dbReference type="PANTHER" id="PTHR33572">
    <property type="entry name" value="SPORE DEVELOPMENT REGULATOR VOSA"/>
    <property type="match status" value="1"/>
</dbReference>
<protein>
    <recommendedName>
        <fullName evidence="6">Velvet domain-containing protein</fullName>
    </recommendedName>
</protein>
<keyword evidence="4" id="KW-0539">Nucleus</keyword>
<dbReference type="Gene3D" id="2.60.40.3960">
    <property type="entry name" value="Velvet domain"/>
    <property type="match status" value="1"/>
</dbReference>
<dbReference type="PROSITE" id="PS51821">
    <property type="entry name" value="VELVET"/>
    <property type="match status" value="1"/>
</dbReference>
<evidence type="ECO:0000256" key="4">
    <source>
        <dbReference type="ARBA" id="ARBA00023242"/>
    </source>
</evidence>
<evidence type="ECO:0000313" key="7">
    <source>
        <dbReference type="EMBL" id="CDU24903.1"/>
    </source>
</evidence>
<evidence type="ECO:0000256" key="3">
    <source>
        <dbReference type="ARBA" id="ARBA00023163"/>
    </source>
</evidence>
<gene>
    <name evidence="7" type="ORF">SPSC_04736</name>
</gene>
<dbReference type="Pfam" id="PF11754">
    <property type="entry name" value="Velvet"/>
    <property type="match status" value="2"/>
</dbReference>
<sequence length="405" mass="44327">MSIPNKDAPTDRQPTSASSDAPTQRVDAMSRRDAHDIHRPDTSRPSSDILQDESDRSNMRPPSLPPSRFVSASQSSSRSGEASLSSAHTQLPSIRHLTRLAPERMQGSDYDGQQSGRPIDSSSASYAPRIHEPYHSSATPSSNESGSSADRRHTDLTRAAPSPLANTNNGGGARPDELRNAPPAPPPMLPGLPHHSTGNRTYQLIIRQQPQQGRLCGLGSKDKRPLDPLPILQLRIIKPDGTEDEDAESSPNLVLQVSLRKEDPVSRTHAEAVLVESNDPMYPWTRMLEGRLVASANVARDLDGSRACFFVFTDLSIRQEGQFRLAFKLLALGPPTSTGGHVLAEALTEPFTIYSPRRFPGMTESTGLAKCLARQGIQVPVRNDIRRRQELPDSVHSTEDRDVMD</sequence>
<accession>A0A127ZHG7</accession>
<reference evidence="7" key="1">
    <citation type="submission" date="2014-06" db="EMBL/GenBank/DDBJ databases">
        <authorList>
            <person name="Ju J."/>
            <person name="Zhang J."/>
        </authorList>
    </citation>
    <scope>NUCLEOTIDE SEQUENCE</scope>
    <source>
        <strain evidence="7">SscI8</strain>
    </source>
</reference>
<dbReference type="InterPro" id="IPR037525">
    <property type="entry name" value="Velvet_dom"/>
</dbReference>
<evidence type="ECO:0000256" key="5">
    <source>
        <dbReference type="SAM" id="MobiDB-lite"/>
    </source>
</evidence>
<dbReference type="EMBL" id="LK056681">
    <property type="protein sequence ID" value="CDU24903.1"/>
    <property type="molecule type" value="Genomic_DNA"/>
</dbReference>
<proteinExistence type="predicted"/>
<feature type="region of interest" description="Disordered" evidence="5">
    <location>
        <begin position="1"/>
        <end position="198"/>
    </location>
</feature>
<organism evidence="7">
    <name type="scientific">Sporisorium scitamineum</name>
    <dbReference type="NCBI Taxonomy" id="49012"/>
    <lineage>
        <taxon>Eukaryota</taxon>
        <taxon>Fungi</taxon>
        <taxon>Dikarya</taxon>
        <taxon>Basidiomycota</taxon>
        <taxon>Ustilaginomycotina</taxon>
        <taxon>Ustilaginomycetes</taxon>
        <taxon>Ustilaginales</taxon>
        <taxon>Ustilaginaceae</taxon>
        <taxon>Sporisorium</taxon>
    </lineage>
</organism>
<feature type="compositionally biased region" description="Polar residues" evidence="5">
    <location>
        <begin position="136"/>
        <end position="148"/>
    </location>
</feature>
<evidence type="ECO:0000256" key="1">
    <source>
        <dbReference type="ARBA" id="ARBA00004123"/>
    </source>
</evidence>
<name>A0A127ZHG7_9BASI</name>
<evidence type="ECO:0000256" key="2">
    <source>
        <dbReference type="ARBA" id="ARBA00023015"/>
    </source>
</evidence>
<feature type="domain" description="Velvet" evidence="6">
    <location>
        <begin position="196"/>
        <end position="382"/>
    </location>
</feature>
<dbReference type="GO" id="GO:0005634">
    <property type="term" value="C:nucleus"/>
    <property type="evidence" value="ECO:0007669"/>
    <property type="project" value="UniProtKB-SubCell"/>
</dbReference>
<evidence type="ECO:0000259" key="6">
    <source>
        <dbReference type="PROSITE" id="PS51821"/>
    </source>
</evidence>